<gene>
    <name evidence="1" type="ORF">CEY02_19300</name>
</gene>
<dbReference type="AlphaFoldDB" id="A0A2A5IM88"/>
<name>A0A2A5IM88_BACPU</name>
<proteinExistence type="predicted"/>
<reference evidence="1 2" key="1">
    <citation type="submission" date="2017-06" db="EMBL/GenBank/DDBJ databases">
        <title>Draft Genome Sequence of Bacillus sp Strain 36R Isolated from saline sediment at Atanasia, Sonora, Mexico.</title>
        <authorList>
            <person name="Sanchez Diaz R."/>
            <person name="Quiroz Macias M.E."/>
            <person name="Ibarra Gamez J.C."/>
            <person name="Enciso Ibarra J."/>
            <person name="Gomez Gil B."/>
            <person name="Galaviz Silva L."/>
        </authorList>
    </citation>
    <scope>NUCLEOTIDE SEQUENCE [LARGE SCALE GENOMIC DNA]</scope>
    <source>
        <strain evidence="1 2">36R_ATNSAL</strain>
    </source>
</reference>
<evidence type="ECO:0000313" key="2">
    <source>
        <dbReference type="Proteomes" id="UP000228754"/>
    </source>
</evidence>
<protein>
    <submittedName>
        <fullName evidence="1">Uncharacterized protein</fullName>
    </submittedName>
</protein>
<accession>A0A2A5IM88</accession>
<sequence length="114" mass="13749">MDRKILEALIQIYQNDFMSGYQGDDKDKLRIVFLELIVHTTRYINDFRYCSKENCPCSPEHDLKKWIDTYHEDIFLKMIGDYALSDFPSKKVKEFLLQFKTKENQNEKEIKEEV</sequence>
<dbReference type="EMBL" id="NKHG01000121">
    <property type="protein sequence ID" value="PCK18159.1"/>
    <property type="molecule type" value="Genomic_DNA"/>
</dbReference>
<evidence type="ECO:0000313" key="1">
    <source>
        <dbReference type="EMBL" id="PCK18159.1"/>
    </source>
</evidence>
<comment type="caution">
    <text evidence="1">The sequence shown here is derived from an EMBL/GenBank/DDBJ whole genome shotgun (WGS) entry which is preliminary data.</text>
</comment>
<organism evidence="1 2">
    <name type="scientific">Bacillus pumilus</name>
    <name type="common">Bacillus mesentericus</name>
    <dbReference type="NCBI Taxonomy" id="1408"/>
    <lineage>
        <taxon>Bacteria</taxon>
        <taxon>Bacillati</taxon>
        <taxon>Bacillota</taxon>
        <taxon>Bacilli</taxon>
        <taxon>Bacillales</taxon>
        <taxon>Bacillaceae</taxon>
        <taxon>Bacillus</taxon>
    </lineage>
</organism>
<dbReference type="OrthoDB" id="2942634at2"/>
<dbReference type="Proteomes" id="UP000228754">
    <property type="component" value="Unassembled WGS sequence"/>
</dbReference>